<dbReference type="VEuPathDB" id="GiardiaDB:QR46_4926"/>
<evidence type="ECO:0000313" key="1">
    <source>
        <dbReference type="EMBL" id="ESU45457.1"/>
    </source>
</evidence>
<reference evidence="2" key="1">
    <citation type="submission" date="2012-02" db="EMBL/GenBank/DDBJ databases">
        <title>Genome sequencing of Giardia lamblia Genotypes A2 and B isolates (DH and GS) and comparative analysis with the genomes of Genotypes A1 and E (WB and Pig).</title>
        <authorList>
            <person name="Adam R."/>
            <person name="Dahlstrom E."/>
            <person name="Martens C."/>
            <person name="Bruno D."/>
            <person name="Barbian K."/>
            <person name="Porcella S.F."/>
            <person name="Nash T."/>
        </authorList>
    </citation>
    <scope>NUCLEOTIDE SEQUENCE</scope>
    <source>
        <strain evidence="2">GS</strain>
    </source>
</reference>
<comment type="caution">
    <text evidence="1">The sequence shown here is derived from an EMBL/GenBank/DDBJ whole genome shotgun (WGS) entry which is preliminary data.</text>
</comment>
<evidence type="ECO:0000313" key="2">
    <source>
        <dbReference type="Proteomes" id="UP000018040"/>
    </source>
</evidence>
<accession>V6U4A3</accession>
<organism evidence="1 2">
    <name type="scientific">Giardia intestinalis</name>
    <name type="common">Giardia lamblia</name>
    <dbReference type="NCBI Taxonomy" id="5741"/>
    <lineage>
        <taxon>Eukaryota</taxon>
        <taxon>Metamonada</taxon>
        <taxon>Diplomonadida</taxon>
        <taxon>Hexamitidae</taxon>
        <taxon>Giardiinae</taxon>
        <taxon>Giardia</taxon>
    </lineage>
</organism>
<protein>
    <submittedName>
        <fullName evidence="1">Tbpip</fullName>
    </submittedName>
</protein>
<gene>
    <name evidence="1" type="ORF">GSB_150914</name>
</gene>
<dbReference type="Proteomes" id="UP000018040">
    <property type="component" value="Unassembled WGS sequence"/>
</dbReference>
<dbReference type="EMBL" id="AHHH01000005">
    <property type="protein sequence ID" value="ESU45457.1"/>
    <property type="molecule type" value="Genomic_DNA"/>
</dbReference>
<proteinExistence type="predicted"/>
<reference evidence="1 2" key="2">
    <citation type="journal article" date="2013" name="Genome Biol. Evol.">
        <title>Genome sequencing of Giardia lamblia genotypes A2 and B isolates (DH and GS) and comparative analysis with the genomes of genotypes A1 and E (WB and Pig).</title>
        <authorList>
            <person name="Adam R.D."/>
            <person name="Dahlstrom E.W."/>
            <person name="Martens C.A."/>
            <person name="Bruno D.P."/>
            <person name="Barbian K.D."/>
            <person name="Ricklefs S.M."/>
            <person name="Hernandez M.M."/>
            <person name="Narla N.P."/>
            <person name="Patel R.B."/>
            <person name="Porcella S.F."/>
            <person name="Nash T.E."/>
        </authorList>
    </citation>
    <scope>NUCLEOTIDE SEQUENCE [LARGE SCALE GENOMIC DNA]</scope>
    <source>
        <strain evidence="1 2">GS</strain>
    </source>
</reference>
<sequence length="54" mass="5606">MLAPGRGCPDRPCRGCCVLQSAYLGCKQSPPSATCIPTVVPRGSISVACREIKA</sequence>
<name>V6U4A3_GIAIN</name>
<dbReference type="AlphaFoldDB" id="V6U4A3"/>